<protein>
    <submittedName>
        <fullName evidence="2">Uncharacterized protein</fullName>
    </submittedName>
</protein>
<dbReference type="EMBL" id="CP003009">
    <property type="protein sequence ID" value="AEO63868.1"/>
    <property type="molecule type" value="Genomic_DNA"/>
</dbReference>
<evidence type="ECO:0000313" key="2">
    <source>
        <dbReference type="EMBL" id="AEO63868.1"/>
    </source>
</evidence>
<dbReference type="Proteomes" id="UP000008181">
    <property type="component" value="Chromosome 1"/>
</dbReference>
<feature type="compositionally biased region" description="Polar residues" evidence="1">
    <location>
        <begin position="68"/>
        <end position="104"/>
    </location>
</feature>
<gene>
    <name evidence="2" type="ORF">THITE_115530</name>
</gene>
<dbReference type="HOGENOM" id="CLU_1846483_0_0_1"/>
<keyword evidence="3" id="KW-1185">Reference proteome</keyword>
<evidence type="ECO:0000313" key="3">
    <source>
        <dbReference type="Proteomes" id="UP000008181"/>
    </source>
</evidence>
<sequence>MCKWTNFKCSSCQALRKIRLDTTGCSEGEPCPKTAENTETQYLPEDPNCKVCKEADKYIDYTGGSGNTGEKSQTTGAKSQTTGAKSRTTGAKSRTTRAKSQTTSNKHDTAHGTPAQDVEAPSGFKDGHGNCMSGIRRGP</sequence>
<dbReference type="AlphaFoldDB" id="G2QVT7"/>
<evidence type="ECO:0000256" key="1">
    <source>
        <dbReference type="SAM" id="MobiDB-lite"/>
    </source>
</evidence>
<dbReference type="RefSeq" id="XP_003650204.1">
    <property type="nucleotide sequence ID" value="XM_003650156.1"/>
</dbReference>
<organism evidence="2 3">
    <name type="scientific">Thermothielavioides terrestris (strain ATCC 38088 / NRRL 8126)</name>
    <name type="common">Thielavia terrestris</name>
    <dbReference type="NCBI Taxonomy" id="578455"/>
    <lineage>
        <taxon>Eukaryota</taxon>
        <taxon>Fungi</taxon>
        <taxon>Dikarya</taxon>
        <taxon>Ascomycota</taxon>
        <taxon>Pezizomycotina</taxon>
        <taxon>Sordariomycetes</taxon>
        <taxon>Sordariomycetidae</taxon>
        <taxon>Sordariales</taxon>
        <taxon>Chaetomiaceae</taxon>
        <taxon>Thermothielavioides</taxon>
        <taxon>Thermothielavioides terrestris</taxon>
    </lineage>
</organism>
<name>G2QVT7_THETT</name>
<feature type="region of interest" description="Disordered" evidence="1">
    <location>
        <begin position="63"/>
        <end position="139"/>
    </location>
</feature>
<accession>G2QVT7</accession>
<proteinExistence type="predicted"/>
<dbReference type="GeneID" id="11521558"/>
<dbReference type="KEGG" id="ttt:THITE_115530"/>
<reference evidence="2 3" key="1">
    <citation type="journal article" date="2011" name="Nat. Biotechnol.">
        <title>Comparative genomic analysis of the thermophilic biomass-degrading fungi Myceliophthora thermophila and Thielavia terrestris.</title>
        <authorList>
            <person name="Berka R.M."/>
            <person name="Grigoriev I.V."/>
            <person name="Otillar R."/>
            <person name="Salamov A."/>
            <person name="Grimwood J."/>
            <person name="Reid I."/>
            <person name="Ishmael N."/>
            <person name="John T."/>
            <person name="Darmond C."/>
            <person name="Moisan M.-C."/>
            <person name="Henrissat B."/>
            <person name="Coutinho P.M."/>
            <person name="Lombard V."/>
            <person name="Natvig D.O."/>
            <person name="Lindquist E."/>
            <person name="Schmutz J."/>
            <person name="Lucas S."/>
            <person name="Harris P."/>
            <person name="Powlowski J."/>
            <person name="Bellemare A."/>
            <person name="Taylor D."/>
            <person name="Butler G."/>
            <person name="de Vries R.P."/>
            <person name="Allijn I.E."/>
            <person name="van den Brink J."/>
            <person name="Ushinsky S."/>
            <person name="Storms R."/>
            <person name="Powell A.J."/>
            <person name="Paulsen I.T."/>
            <person name="Elbourne L.D.H."/>
            <person name="Baker S.E."/>
            <person name="Magnuson J."/>
            <person name="LaBoissiere S."/>
            <person name="Clutterbuck A.J."/>
            <person name="Martinez D."/>
            <person name="Wogulis M."/>
            <person name="de Leon A.L."/>
            <person name="Rey M.W."/>
            <person name="Tsang A."/>
        </authorList>
    </citation>
    <scope>NUCLEOTIDE SEQUENCE [LARGE SCALE GENOMIC DNA]</scope>
    <source>
        <strain evidence="3">ATCC 38088 / NRRL 8126</strain>
    </source>
</reference>